<sequence length="139" mass="15113">MADLIFSASNGGGHADIKWDHELKSTIPTAEKPLSHFLNHRGRLEGHDPNGEEATVQQLIVGESMEVKQLIRNSGETPDVLGESSPDSSNDSILRLLSLSLSLFAVGPETLRSLSGFFESSGSDISSLEGFVRNFWLDM</sequence>
<name>A0A9Q0K282_9MAGN</name>
<dbReference type="EMBL" id="JAMYWD010000009">
    <property type="protein sequence ID" value="KAJ4960436.1"/>
    <property type="molecule type" value="Genomic_DNA"/>
</dbReference>
<proteinExistence type="predicted"/>
<comment type="caution">
    <text evidence="1">The sequence shown here is derived from an EMBL/GenBank/DDBJ whole genome shotgun (WGS) entry which is preliminary data.</text>
</comment>
<protein>
    <submittedName>
        <fullName evidence="1">Uncharacterized protein</fullName>
    </submittedName>
</protein>
<dbReference type="AlphaFoldDB" id="A0A9Q0K282"/>
<dbReference type="Proteomes" id="UP001141806">
    <property type="component" value="Unassembled WGS sequence"/>
</dbReference>
<keyword evidence="2" id="KW-1185">Reference proteome</keyword>
<organism evidence="1 2">
    <name type="scientific">Protea cynaroides</name>
    <dbReference type="NCBI Taxonomy" id="273540"/>
    <lineage>
        <taxon>Eukaryota</taxon>
        <taxon>Viridiplantae</taxon>
        <taxon>Streptophyta</taxon>
        <taxon>Embryophyta</taxon>
        <taxon>Tracheophyta</taxon>
        <taxon>Spermatophyta</taxon>
        <taxon>Magnoliopsida</taxon>
        <taxon>Proteales</taxon>
        <taxon>Proteaceae</taxon>
        <taxon>Protea</taxon>
    </lineage>
</organism>
<evidence type="ECO:0000313" key="2">
    <source>
        <dbReference type="Proteomes" id="UP001141806"/>
    </source>
</evidence>
<reference evidence="1" key="1">
    <citation type="journal article" date="2023" name="Plant J.">
        <title>The genome of the king protea, Protea cynaroides.</title>
        <authorList>
            <person name="Chang J."/>
            <person name="Duong T.A."/>
            <person name="Schoeman C."/>
            <person name="Ma X."/>
            <person name="Roodt D."/>
            <person name="Barker N."/>
            <person name="Li Z."/>
            <person name="Van de Peer Y."/>
            <person name="Mizrachi E."/>
        </authorList>
    </citation>
    <scope>NUCLEOTIDE SEQUENCE</scope>
    <source>
        <tissue evidence="1">Young leaves</tissue>
    </source>
</reference>
<accession>A0A9Q0K282</accession>
<evidence type="ECO:0000313" key="1">
    <source>
        <dbReference type="EMBL" id="KAJ4960436.1"/>
    </source>
</evidence>
<gene>
    <name evidence="1" type="ORF">NE237_020346</name>
</gene>